<evidence type="ECO:0000313" key="1">
    <source>
        <dbReference type="EMBL" id="MFD0851138.1"/>
    </source>
</evidence>
<proteinExistence type="predicted"/>
<dbReference type="Proteomes" id="UP001597083">
    <property type="component" value="Unassembled WGS sequence"/>
</dbReference>
<dbReference type="SUPFAM" id="SSF50956">
    <property type="entry name" value="Thermostable phytase (3-phytase)"/>
    <property type="match status" value="1"/>
</dbReference>
<organism evidence="1 2">
    <name type="scientific">Actinomadura adrarensis</name>
    <dbReference type="NCBI Taxonomy" id="1819600"/>
    <lineage>
        <taxon>Bacteria</taxon>
        <taxon>Bacillati</taxon>
        <taxon>Actinomycetota</taxon>
        <taxon>Actinomycetes</taxon>
        <taxon>Streptosporangiales</taxon>
        <taxon>Thermomonosporaceae</taxon>
        <taxon>Actinomadura</taxon>
    </lineage>
</organism>
<feature type="non-terminal residue" evidence="1">
    <location>
        <position position="1"/>
    </location>
</feature>
<accession>A0ABW3CA29</accession>
<dbReference type="EMBL" id="JBHTIR010000265">
    <property type="protein sequence ID" value="MFD0851138.1"/>
    <property type="molecule type" value="Genomic_DNA"/>
</dbReference>
<reference evidence="2" key="1">
    <citation type="journal article" date="2019" name="Int. J. Syst. Evol. Microbiol.">
        <title>The Global Catalogue of Microorganisms (GCM) 10K type strain sequencing project: providing services to taxonomists for standard genome sequencing and annotation.</title>
        <authorList>
            <consortium name="The Broad Institute Genomics Platform"/>
            <consortium name="The Broad Institute Genome Sequencing Center for Infectious Disease"/>
            <person name="Wu L."/>
            <person name="Ma J."/>
        </authorList>
    </citation>
    <scope>NUCLEOTIDE SEQUENCE [LARGE SCALE GENOMIC DNA]</scope>
    <source>
        <strain evidence="2">JCM 31696</strain>
    </source>
</reference>
<gene>
    <name evidence="1" type="ORF">ACFQ07_02830</name>
</gene>
<protein>
    <submittedName>
        <fullName evidence="1">Uncharacterized protein</fullName>
    </submittedName>
</protein>
<evidence type="ECO:0000313" key="2">
    <source>
        <dbReference type="Proteomes" id="UP001597083"/>
    </source>
</evidence>
<keyword evidence="2" id="KW-1185">Reference proteome</keyword>
<sequence>DGIGRTLRTVDVRVPLNDPRSPQGTWGRPCARAAGVPSDAKAFCFNTADSLTTEWFPQGVTTVSEARADKRWAKERPLLVSWYDEDNREPDRSARVTFINTRTGAYQHVLLVWPYRDAQGSPTYEPIGQASDTGVHAGGLAWYGNRLYVADTGSGIRVFDLRRIFDLRRSENGSTKRRDLVGLHGSTYHAYGYRYVMPQVLSYVPSKQSGEACTSVGTPTHSWLSIDNGGRDALVTGEWCKNDRGRVAQFPLTSPATGDLQTDTKGQAIPSSVARLPESHIQGGATANGTWWFTRNESAGKRPGELLEAEWSNGFKRVQRRSISYGPEDLSCWRSQRRMWTVAEQPGRRAVYGLPTPSC</sequence>
<name>A0ABW3CA29_9ACTN</name>
<comment type="caution">
    <text evidence="1">The sequence shown here is derived from an EMBL/GenBank/DDBJ whole genome shotgun (WGS) entry which is preliminary data.</text>
</comment>